<accession>A0ABV1FJN3</accession>
<proteinExistence type="predicted"/>
<reference evidence="1 2" key="1">
    <citation type="submission" date="2024-03" db="EMBL/GenBank/DDBJ databases">
        <title>Human intestinal bacterial collection.</title>
        <authorList>
            <person name="Pauvert C."/>
            <person name="Hitch T.C.A."/>
            <person name="Clavel T."/>
        </authorList>
    </citation>
    <scope>NUCLEOTIDE SEQUENCE [LARGE SCALE GENOMIC DNA]</scope>
    <source>
        <strain evidence="1 2">CLA-AA-H132</strain>
    </source>
</reference>
<dbReference type="Proteomes" id="UP001438008">
    <property type="component" value="Unassembled WGS sequence"/>
</dbReference>
<evidence type="ECO:0000313" key="2">
    <source>
        <dbReference type="Proteomes" id="UP001438008"/>
    </source>
</evidence>
<evidence type="ECO:0000313" key="1">
    <source>
        <dbReference type="EMBL" id="MEQ2473283.1"/>
    </source>
</evidence>
<dbReference type="EMBL" id="JBBMFE010000012">
    <property type="protein sequence ID" value="MEQ2473283.1"/>
    <property type="molecule type" value="Genomic_DNA"/>
</dbReference>
<gene>
    <name evidence="1" type="ORF">WMO29_12420</name>
</gene>
<organism evidence="1 2">
    <name type="scientific">Laedolimicola intestinihominis</name>
    <dbReference type="NCBI Taxonomy" id="3133166"/>
    <lineage>
        <taxon>Bacteria</taxon>
        <taxon>Bacillati</taxon>
        <taxon>Bacillota</taxon>
        <taxon>Clostridia</taxon>
        <taxon>Lachnospirales</taxon>
        <taxon>Lachnospiraceae</taxon>
        <taxon>Laedolimicola</taxon>
    </lineage>
</organism>
<protein>
    <recommendedName>
        <fullName evidence="3">Discoidin domain-containing protein</fullName>
    </recommendedName>
</protein>
<comment type="caution">
    <text evidence="1">The sequence shown here is derived from an EMBL/GenBank/DDBJ whole genome shotgun (WGS) entry which is preliminary data.</text>
</comment>
<dbReference type="InterPro" id="IPR008979">
    <property type="entry name" value="Galactose-bd-like_sf"/>
</dbReference>
<dbReference type="SUPFAM" id="SSF49785">
    <property type="entry name" value="Galactose-binding domain-like"/>
    <property type="match status" value="1"/>
</dbReference>
<dbReference type="Gene3D" id="2.60.120.260">
    <property type="entry name" value="Galactose-binding domain-like"/>
    <property type="match status" value="1"/>
</dbReference>
<name>A0ABV1FJN3_9FIRM</name>
<keyword evidence="2" id="KW-1185">Reference proteome</keyword>
<evidence type="ECO:0008006" key="3">
    <source>
        <dbReference type="Google" id="ProtNLM"/>
    </source>
</evidence>
<dbReference type="RefSeq" id="WP_349165009.1">
    <property type="nucleotide sequence ID" value="NZ_JBBMFE010000012.1"/>
</dbReference>
<sequence>MEGYPLGVRRDGSYYTRIEWASHTESDPTFWVVNLIRDDLERNGGTWGANTPGPATVVLSFFGETQKISKIRVFRNVGLDISVLEELAKAIDIYISDTDEPRKLRRKEDQIDDVPWTFVKHVEMEKAEGWQEIQLDTSVEAKFVRFDLLENHGTPIPWTETSEIKIYP</sequence>